<dbReference type="Proteomes" id="UP000062475">
    <property type="component" value="Chromosome"/>
</dbReference>
<comment type="cofactor">
    <cofactor evidence="11">
        <name>Zn(2+)</name>
        <dbReference type="ChEBI" id="CHEBI:29105"/>
    </cofactor>
    <text evidence="11">Binds 1 zinc ion per subunit.</text>
</comment>
<evidence type="ECO:0000256" key="6">
    <source>
        <dbReference type="ARBA" id="ARBA00022840"/>
    </source>
</evidence>
<feature type="binding site" evidence="11">
    <location>
        <position position="436"/>
    </location>
    <ligand>
        <name>Zn(2+)</name>
        <dbReference type="ChEBI" id="CHEBI:29105"/>
    </ligand>
</feature>
<dbReference type="Proteomes" id="UP000056255">
    <property type="component" value="Chromosome"/>
</dbReference>
<evidence type="ECO:0000313" key="22">
    <source>
        <dbReference type="Proteomes" id="UP000062398"/>
    </source>
</evidence>
<dbReference type="CDD" id="cd00352">
    <property type="entry name" value="Gn_AT_II"/>
    <property type="match status" value="1"/>
</dbReference>
<dbReference type="SUPFAM" id="SSF52402">
    <property type="entry name" value="Adenine nucleotide alpha hydrolases-like"/>
    <property type="match status" value="1"/>
</dbReference>
<dbReference type="Gene3D" id="3.40.50.620">
    <property type="entry name" value="HUPs"/>
    <property type="match status" value="1"/>
</dbReference>
<dbReference type="Proteomes" id="UP000029084">
    <property type="component" value="Chromosome"/>
</dbReference>
<reference evidence="13 19" key="1">
    <citation type="journal article" date="2014" name="J. Bacteriol.">
        <title>Role of an Archaeal PitA Transporter in the Copper and Arsenic Resistance of Metallosphaera sedula, an Extreme Thermoacidophile.</title>
        <authorList>
            <person name="McCarthy S."/>
            <person name="Ai C."/>
            <person name="Wheaton G."/>
            <person name="Tevatia R."/>
            <person name="Eckrich V."/>
            <person name="Kelly R."/>
            <person name="Blum P."/>
        </authorList>
    </citation>
    <scope>NUCLEOTIDE SEQUENCE [LARGE SCALE GENOMIC DNA]</scope>
    <source>
        <strain evidence="13 19">CuR1</strain>
    </source>
</reference>
<evidence type="ECO:0000313" key="23">
    <source>
        <dbReference type="Proteomes" id="UP000062475"/>
    </source>
</evidence>
<evidence type="ECO:0000313" key="21">
    <source>
        <dbReference type="Proteomes" id="UP000061362"/>
    </source>
</evidence>
<dbReference type="EMBL" id="CP012176">
    <property type="protein sequence ID" value="AKV82652.1"/>
    <property type="molecule type" value="Genomic_DNA"/>
</dbReference>
<dbReference type="GO" id="GO:0016879">
    <property type="term" value="F:ligase activity, forming carbon-nitrogen bonds"/>
    <property type="evidence" value="ECO:0007669"/>
    <property type="project" value="UniProtKB-UniRule"/>
</dbReference>
<dbReference type="Pfam" id="PF06508">
    <property type="entry name" value="QueC"/>
    <property type="match status" value="1"/>
</dbReference>
<feature type="domain" description="Glutamine amidotransferase type-2" evidence="12">
    <location>
        <begin position="2"/>
        <end position="227"/>
    </location>
</feature>
<comment type="function">
    <text evidence="7 11">Catalyzes the ATP-dependent conversion of 7-carboxy-7-deazaguanine (CDG) to 7-cyano-7-deazaguanine (preQ(0)).</text>
</comment>
<evidence type="ECO:0000256" key="10">
    <source>
        <dbReference type="ARBA" id="ARBA00047890"/>
    </source>
</evidence>
<dbReference type="Pfam" id="PF13537">
    <property type="entry name" value="GATase_7"/>
    <property type="match status" value="1"/>
</dbReference>
<dbReference type="AlphaFoldDB" id="A0A088E2N7"/>
<evidence type="ECO:0000313" key="16">
    <source>
        <dbReference type="EMBL" id="AKV78161.1"/>
    </source>
</evidence>
<dbReference type="Proteomes" id="UP000062398">
    <property type="component" value="Chromosome"/>
</dbReference>
<dbReference type="PANTHER" id="PTHR42914">
    <property type="entry name" value="7-CYANO-7-DEAZAGUANINE SYNTHASE"/>
    <property type="match status" value="1"/>
</dbReference>
<dbReference type="InterPro" id="IPR017932">
    <property type="entry name" value="GATase_2_dom"/>
</dbReference>
<dbReference type="EC" id="6.3.4.20" evidence="9 11"/>
<dbReference type="Gene3D" id="3.60.20.10">
    <property type="entry name" value="Glutamine Phosphoribosylpyrophosphate, subunit 1, domain 1"/>
    <property type="match status" value="1"/>
</dbReference>
<dbReference type="GeneID" id="91754997"/>
<protein>
    <recommendedName>
        <fullName evidence="9 11">7-cyano-7-deazaguanine synthase</fullName>
        <ecNumber evidence="9 11">6.3.4.20</ecNumber>
    </recommendedName>
    <alternativeName>
        <fullName evidence="11">7-cyano-7-carbaguanine synthase</fullName>
    </alternativeName>
    <alternativeName>
        <fullName evidence="11">Archaeosine biosynthesis protein QueC</fullName>
    </alternativeName>
    <alternativeName>
        <fullName evidence="11">PreQ(0) synthase</fullName>
    </alternativeName>
</protein>
<dbReference type="InterPro" id="IPR018317">
    <property type="entry name" value="QueC"/>
</dbReference>
<evidence type="ECO:0000313" key="17">
    <source>
        <dbReference type="EMBL" id="AKV80406.1"/>
    </source>
</evidence>
<evidence type="ECO:0000313" key="15">
    <source>
        <dbReference type="EMBL" id="AKV75910.1"/>
    </source>
</evidence>
<dbReference type="InterPro" id="IPR014729">
    <property type="entry name" value="Rossmann-like_a/b/a_fold"/>
</dbReference>
<evidence type="ECO:0000259" key="12">
    <source>
        <dbReference type="PROSITE" id="PS51278"/>
    </source>
</evidence>
<dbReference type="PROSITE" id="PS51278">
    <property type="entry name" value="GATASE_TYPE_2"/>
    <property type="match status" value="1"/>
</dbReference>
<keyword evidence="4 11" id="KW-0547">Nucleotide-binding</keyword>
<organism evidence="13 19">
    <name type="scientific">Metallosphaera sedula</name>
    <dbReference type="NCBI Taxonomy" id="43687"/>
    <lineage>
        <taxon>Archaea</taxon>
        <taxon>Thermoproteota</taxon>
        <taxon>Thermoprotei</taxon>
        <taxon>Sulfolobales</taxon>
        <taxon>Sulfolobaceae</taxon>
        <taxon>Metallosphaera</taxon>
    </lineage>
</organism>
<evidence type="ECO:0000313" key="14">
    <source>
        <dbReference type="EMBL" id="AKV73670.1"/>
    </source>
</evidence>
<gene>
    <name evidence="11" type="primary">queC</name>
    <name evidence="13" type="ORF">HA72_0547</name>
    <name evidence="14" type="ORF">MsedA_0558</name>
    <name evidence="15" type="ORF">MsedB_0558</name>
    <name evidence="16" type="ORF">MsedC_0557</name>
    <name evidence="17" type="ORF">MsedD_0558</name>
    <name evidence="18" type="ORF">MsedE_0558</name>
</gene>
<evidence type="ECO:0000313" key="19">
    <source>
        <dbReference type="Proteomes" id="UP000029084"/>
    </source>
</evidence>
<dbReference type="RefSeq" id="WP_012020510.1">
    <property type="nucleotide sequence ID" value="NZ_CP008822.1"/>
</dbReference>
<feature type="binding site" evidence="11">
    <location>
        <position position="442"/>
    </location>
    <ligand>
        <name>Zn(2+)</name>
        <dbReference type="ChEBI" id="CHEBI:29105"/>
    </ligand>
</feature>
<comment type="pathway">
    <text evidence="1 11">Purine metabolism; 7-cyano-7-deazaguanine biosynthesis.</text>
</comment>
<dbReference type="HAMAP" id="MF_01633">
    <property type="entry name" value="QueC"/>
    <property type="match status" value="1"/>
</dbReference>
<dbReference type="UniPathway" id="UPA00391"/>
<dbReference type="EMBL" id="CP008822">
    <property type="protein sequence ID" value="AIM26709.1"/>
    <property type="molecule type" value="Genomic_DNA"/>
</dbReference>
<evidence type="ECO:0000313" key="24">
    <source>
        <dbReference type="Proteomes" id="UP000068832"/>
    </source>
</evidence>
<dbReference type="CDD" id="cd01995">
    <property type="entry name" value="QueC-like"/>
    <property type="match status" value="1"/>
</dbReference>
<keyword evidence="5 11" id="KW-0862">Zinc</keyword>
<feature type="binding site" evidence="11">
    <location>
        <position position="439"/>
    </location>
    <ligand>
        <name>Zn(2+)</name>
        <dbReference type="ChEBI" id="CHEBI:29105"/>
    </ligand>
</feature>
<comment type="catalytic activity">
    <reaction evidence="10 11">
        <text>7-carboxy-7-carbaguanine + NH4(+) + 2 ATP = 7-cyano-7-carbaguanine + 2 AMP + 2 diphosphate + 2 H(+)</text>
        <dbReference type="Rhea" id="RHEA:27982"/>
        <dbReference type="ChEBI" id="CHEBI:15378"/>
        <dbReference type="ChEBI" id="CHEBI:28938"/>
        <dbReference type="ChEBI" id="CHEBI:30616"/>
        <dbReference type="ChEBI" id="CHEBI:33019"/>
        <dbReference type="ChEBI" id="CHEBI:45075"/>
        <dbReference type="ChEBI" id="CHEBI:61036"/>
        <dbReference type="ChEBI" id="CHEBI:456215"/>
        <dbReference type="EC" id="6.3.4.20"/>
    </reaction>
</comment>
<dbReference type="GO" id="GO:0008270">
    <property type="term" value="F:zinc ion binding"/>
    <property type="evidence" value="ECO:0007669"/>
    <property type="project" value="UniProtKB-UniRule"/>
</dbReference>
<dbReference type="PANTHER" id="PTHR42914:SF1">
    <property type="entry name" value="7-CYANO-7-DEAZAGUANINE SYNTHASE"/>
    <property type="match status" value="1"/>
</dbReference>
<evidence type="ECO:0000256" key="4">
    <source>
        <dbReference type="ARBA" id="ARBA00022741"/>
    </source>
</evidence>
<dbReference type="SUPFAM" id="SSF56235">
    <property type="entry name" value="N-terminal nucleophile aminohydrolases (Ntn hydrolases)"/>
    <property type="match status" value="1"/>
</dbReference>
<keyword evidence="6 11" id="KW-0067">ATP-binding</keyword>
<dbReference type="Proteomes" id="UP000068832">
    <property type="component" value="Chromosome"/>
</dbReference>
<evidence type="ECO:0000256" key="9">
    <source>
        <dbReference type="ARBA" id="ARBA00039149"/>
    </source>
</evidence>
<evidence type="ECO:0000256" key="8">
    <source>
        <dbReference type="ARBA" id="ARBA00037993"/>
    </source>
</evidence>
<accession>A0A088E2N7</accession>
<evidence type="ECO:0000256" key="2">
    <source>
        <dbReference type="ARBA" id="ARBA00022598"/>
    </source>
</evidence>
<comment type="similarity">
    <text evidence="8 11">Belongs to the QueC family.</text>
</comment>
<dbReference type="Proteomes" id="UP000061362">
    <property type="component" value="Chromosome"/>
</dbReference>
<evidence type="ECO:0000256" key="7">
    <source>
        <dbReference type="ARBA" id="ARBA00037768"/>
    </source>
</evidence>
<keyword evidence="3 11" id="KW-0479">Metal-binding</keyword>
<evidence type="ECO:0000256" key="11">
    <source>
        <dbReference type="HAMAP-Rule" id="MF_01633"/>
    </source>
</evidence>
<feature type="binding site" evidence="11">
    <location>
        <begin position="247"/>
        <end position="257"/>
    </location>
    <ligand>
        <name>ATP</name>
        <dbReference type="ChEBI" id="CHEBI:30616"/>
    </ligand>
</feature>
<reference evidence="21 22" key="2">
    <citation type="journal article" date="2015" name="Genome Announc.">
        <title>Complete Genome Sequences of Evolved Arsenate-Resistant Metallosphaera sedula Strains.</title>
        <authorList>
            <person name="Ai C."/>
            <person name="McCarthy S."/>
            <person name="Schackwitz W."/>
            <person name="Martin J."/>
            <person name="Lipzen A."/>
            <person name="Blum P."/>
        </authorList>
    </citation>
    <scope>NUCLEOTIDE SEQUENCE [LARGE SCALE GENOMIC DNA]</scope>
    <source>
        <strain evidence="16 22">ARS120-1</strain>
        <strain evidence="17 21">ARS120-2</strain>
        <strain evidence="14 24">ARS50-1</strain>
        <strain evidence="15 23">ARS50-2</strain>
    </source>
</reference>
<proteinExistence type="inferred from homology"/>
<dbReference type="OrthoDB" id="6532at2157"/>
<evidence type="ECO:0000313" key="13">
    <source>
        <dbReference type="EMBL" id="AIM26709.1"/>
    </source>
</evidence>
<evidence type="ECO:0000256" key="1">
    <source>
        <dbReference type="ARBA" id="ARBA00005061"/>
    </source>
</evidence>
<evidence type="ECO:0000256" key="5">
    <source>
        <dbReference type="ARBA" id="ARBA00022833"/>
    </source>
</evidence>
<feature type="binding site" evidence="11">
    <location>
        <position position="428"/>
    </location>
    <ligand>
        <name>Zn(2+)</name>
        <dbReference type="ChEBI" id="CHEBI:29105"/>
    </ligand>
</feature>
<reference evidence="18 20" key="3">
    <citation type="submission" date="2015-07" db="EMBL/GenBank/DDBJ databases">
        <title>Physiological, transcriptional responses and genome re-sequencing of acid resistant extremely thermoacidophilic Metallosphaera sedula SARC-M1.</title>
        <authorList>
            <person name="Ai C."/>
            <person name="McCarthy S."/>
            <person name="Eckrich V."/>
            <person name="Rudrappa D."/>
            <person name="Qiu G."/>
            <person name="Blum P."/>
        </authorList>
    </citation>
    <scope>NUCLEOTIDE SEQUENCE [LARGE SCALE GENOMIC DNA]</scope>
    <source>
        <strain evidence="18 20">SARC-M1</strain>
    </source>
</reference>
<dbReference type="EMBL" id="CP012172">
    <property type="protein sequence ID" value="AKV73670.1"/>
    <property type="molecule type" value="Genomic_DNA"/>
</dbReference>
<keyword evidence="2 11" id="KW-0436">Ligase</keyword>
<evidence type="ECO:0000256" key="3">
    <source>
        <dbReference type="ARBA" id="ARBA00022723"/>
    </source>
</evidence>
<dbReference type="EMBL" id="CP012174">
    <property type="protein sequence ID" value="AKV78161.1"/>
    <property type="molecule type" value="Genomic_DNA"/>
</dbReference>
<dbReference type="EMBL" id="CP012175">
    <property type="protein sequence ID" value="AKV80406.1"/>
    <property type="molecule type" value="Genomic_DNA"/>
</dbReference>
<dbReference type="OMA" id="NEMEFVR"/>
<dbReference type="NCBIfam" id="TIGR00364">
    <property type="entry name" value="7-cyano-7-deazaguanine synthase QueC"/>
    <property type="match status" value="1"/>
</dbReference>
<dbReference type="GO" id="GO:0005524">
    <property type="term" value="F:ATP binding"/>
    <property type="evidence" value="ECO:0007669"/>
    <property type="project" value="UniProtKB-UniRule"/>
</dbReference>
<dbReference type="EMBL" id="CP012173">
    <property type="protein sequence ID" value="AKV75910.1"/>
    <property type="molecule type" value="Genomic_DNA"/>
</dbReference>
<name>A0A088E2N7_9CREN</name>
<dbReference type="PATRIC" id="fig|43687.5.peg.561"/>
<dbReference type="InterPro" id="IPR029055">
    <property type="entry name" value="Ntn_hydrolases_N"/>
</dbReference>
<evidence type="ECO:0000313" key="20">
    <source>
        <dbReference type="Proteomes" id="UP000056255"/>
    </source>
</evidence>
<sequence length="469" mass="53093">MCSVTGVLIMDPSKYAEVNQKLKSILIRAEDRGRDSFGVIAVEEDGHVRSVKSLGRPSLNQEKLDGIITEKTRVLVANNRAEPTTEFVRFKMERDIQPFLGDRFIVSHNGIIANDKEIEKKYEIKRLTTIDSAILPPLLDKKWDGKLETLRDILKELRGSYALVIADRERPDRIFLGQNFKPLYMAYDVDLNAVFFTSLDDYFDVKPFDHVNVRKLEPYSVVEVTLNKEFRTLSLYAQPRRRALVIASGGLDSTVAATKMIREGYQVTLLHFNYHHKAEEKEREAVRKIASYLNADLMEINTDLFSLIGNATLLKGGGEIVKDRKGEEGAEFAHEWVPARNAIFFTVAMAIAEAKGYDAIVSGINLEEAGAYPDNEMEFVRMFQRLSPYAVGPEKRVDVLMPVGNLVKHEIVKLGLEIGAPLHLTWSCYEGGEKHCGKCGPCYMRRVAFEINGVKDPVEYESLDDQSRH</sequence>
<evidence type="ECO:0000313" key="18">
    <source>
        <dbReference type="EMBL" id="AKV82652.1"/>
    </source>
</evidence>